<dbReference type="InterPro" id="IPR012347">
    <property type="entry name" value="Ferritin-like"/>
</dbReference>
<evidence type="ECO:0000313" key="3">
    <source>
        <dbReference type="Proteomes" id="UP000612456"/>
    </source>
</evidence>
<feature type="domain" description="Rubrerythrin diiron-binding" evidence="1">
    <location>
        <begin position="30"/>
        <end position="118"/>
    </location>
</feature>
<dbReference type="GO" id="GO:0016491">
    <property type="term" value="F:oxidoreductase activity"/>
    <property type="evidence" value="ECO:0007669"/>
    <property type="project" value="InterPro"/>
</dbReference>
<dbReference type="InterPro" id="IPR003251">
    <property type="entry name" value="Rr_diiron-bd_dom"/>
</dbReference>
<proteinExistence type="predicted"/>
<dbReference type="EMBL" id="BMHP01000002">
    <property type="protein sequence ID" value="GGD72477.1"/>
    <property type="molecule type" value="Genomic_DNA"/>
</dbReference>
<protein>
    <submittedName>
        <fullName evidence="2">Rubrerythrin</fullName>
    </submittedName>
</protein>
<dbReference type="Proteomes" id="UP000612456">
    <property type="component" value="Unassembled WGS sequence"/>
</dbReference>
<accession>A0A916Z262</accession>
<dbReference type="GO" id="GO:0046872">
    <property type="term" value="F:metal ion binding"/>
    <property type="evidence" value="ECO:0007669"/>
    <property type="project" value="InterPro"/>
</dbReference>
<reference evidence="2" key="1">
    <citation type="journal article" date="2014" name="Int. J. Syst. Evol. Microbiol.">
        <title>Complete genome sequence of Corynebacterium casei LMG S-19264T (=DSM 44701T), isolated from a smear-ripened cheese.</title>
        <authorList>
            <consortium name="US DOE Joint Genome Institute (JGI-PGF)"/>
            <person name="Walter F."/>
            <person name="Albersmeier A."/>
            <person name="Kalinowski J."/>
            <person name="Ruckert C."/>
        </authorList>
    </citation>
    <scope>NUCLEOTIDE SEQUENCE</scope>
    <source>
        <strain evidence="2">CGMCC 1.15178</strain>
    </source>
</reference>
<name>A0A916Z262_9BACL</name>
<dbReference type="InterPro" id="IPR009078">
    <property type="entry name" value="Ferritin-like_SF"/>
</dbReference>
<organism evidence="2 3">
    <name type="scientific">Paenibacillus nasutitermitis</name>
    <dbReference type="NCBI Taxonomy" id="1652958"/>
    <lineage>
        <taxon>Bacteria</taxon>
        <taxon>Bacillati</taxon>
        <taxon>Bacillota</taxon>
        <taxon>Bacilli</taxon>
        <taxon>Bacillales</taxon>
        <taxon>Paenibacillaceae</taxon>
        <taxon>Paenibacillus</taxon>
    </lineage>
</organism>
<evidence type="ECO:0000313" key="2">
    <source>
        <dbReference type="EMBL" id="GGD72477.1"/>
    </source>
</evidence>
<sequence length="161" mass="18798">MYWNYYQGYGWYRTAFQPVWATSYNEALDLMRQSVQGEKSDELFYDQLIRLAPNKEQAGIIASIRDDERSHNKMFREMLLELTGQQIGPGNAEEMESKPINYAQGLRTALFGELSAVERYRKMWFGLPPGIYKDTVYGIILDELKHADKYNYLIGETEATR</sequence>
<dbReference type="AlphaFoldDB" id="A0A916Z262"/>
<keyword evidence="3" id="KW-1185">Reference proteome</keyword>
<dbReference type="Gene3D" id="1.20.1260.10">
    <property type="match status" value="1"/>
</dbReference>
<evidence type="ECO:0000259" key="1">
    <source>
        <dbReference type="Pfam" id="PF02915"/>
    </source>
</evidence>
<dbReference type="SUPFAM" id="SSF47240">
    <property type="entry name" value="Ferritin-like"/>
    <property type="match status" value="1"/>
</dbReference>
<reference evidence="2" key="2">
    <citation type="submission" date="2020-09" db="EMBL/GenBank/DDBJ databases">
        <authorList>
            <person name="Sun Q."/>
            <person name="Zhou Y."/>
        </authorList>
    </citation>
    <scope>NUCLEOTIDE SEQUENCE</scope>
    <source>
        <strain evidence="2">CGMCC 1.15178</strain>
    </source>
</reference>
<dbReference type="CDD" id="cd00657">
    <property type="entry name" value="Ferritin_like"/>
    <property type="match status" value="1"/>
</dbReference>
<dbReference type="Pfam" id="PF02915">
    <property type="entry name" value="Rubrerythrin"/>
    <property type="match status" value="1"/>
</dbReference>
<dbReference type="RefSeq" id="WP_188993012.1">
    <property type="nucleotide sequence ID" value="NZ_BMHP01000002.1"/>
</dbReference>
<gene>
    <name evidence="2" type="ORF">GCM10010911_32990</name>
</gene>
<comment type="caution">
    <text evidence="2">The sequence shown here is derived from an EMBL/GenBank/DDBJ whole genome shotgun (WGS) entry which is preliminary data.</text>
</comment>